<name>A0ABN7XPY7_GIGMA</name>
<gene>
    <name evidence="1" type="ORF">GMARGA_LOCUS46238</name>
</gene>
<comment type="caution">
    <text evidence="1">The sequence shown here is derived from an EMBL/GenBank/DDBJ whole genome shotgun (WGS) entry which is preliminary data.</text>
</comment>
<keyword evidence="2" id="KW-1185">Reference proteome</keyword>
<dbReference type="EMBL" id="CAJVQB010170814">
    <property type="protein sequence ID" value="CAG8857419.1"/>
    <property type="molecule type" value="Genomic_DNA"/>
</dbReference>
<reference evidence="1 2" key="1">
    <citation type="submission" date="2021-06" db="EMBL/GenBank/DDBJ databases">
        <authorList>
            <person name="Kallberg Y."/>
            <person name="Tangrot J."/>
            <person name="Rosling A."/>
        </authorList>
    </citation>
    <scope>NUCLEOTIDE SEQUENCE [LARGE SCALE GENOMIC DNA]</scope>
    <source>
        <strain evidence="1 2">120-4 pot B 10/14</strain>
    </source>
</reference>
<dbReference type="Proteomes" id="UP000789901">
    <property type="component" value="Unassembled WGS sequence"/>
</dbReference>
<feature type="non-terminal residue" evidence="1">
    <location>
        <position position="1"/>
    </location>
</feature>
<accession>A0ABN7XPY7</accession>
<organism evidence="1 2">
    <name type="scientific">Gigaspora margarita</name>
    <dbReference type="NCBI Taxonomy" id="4874"/>
    <lineage>
        <taxon>Eukaryota</taxon>
        <taxon>Fungi</taxon>
        <taxon>Fungi incertae sedis</taxon>
        <taxon>Mucoromycota</taxon>
        <taxon>Glomeromycotina</taxon>
        <taxon>Glomeromycetes</taxon>
        <taxon>Diversisporales</taxon>
        <taxon>Gigasporaceae</taxon>
        <taxon>Gigaspora</taxon>
    </lineage>
</organism>
<protein>
    <submittedName>
        <fullName evidence="1">42204_t:CDS:1</fullName>
    </submittedName>
</protein>
<evidence type="ECO:0000313" key="1">
    <source>
        <dbReference type="EMBL" id="CAG8857419.1"/>
    </source>
</evidence>
<sequence>ADTIRLGLDREARVIIKLGQQADSYWKSENMVQQLHEKAILIFNALHPGCIGM</sequence>
<evidence type="ECO:0000313" key="2">
    <source>
        <dbReference type="Proteomes" id="UP000789901"/>
    </source>
</evidence>
<proteinExistence type="predicted"/>
<feature type="non-terminal residue" evidence="1">
    <location>
        <position position="53"/>
    </location>
</feature>